<evidence type="ECO:0000256" key="2">
    <source>
        <dbReference type="ARBA" id="ARBA00022737"/>
    </source>
</evidence>
<dbReference type="Proteomes" id="UP000078284">
    <property type="component" value="Chromosome 5"/>
</dbReference>
<feature type="domain" description="F-box" evidence="3">
    <location>
        <begin position="41"/>
        <end position="90"/>
    </location>
</feature>
<dbReference type="SMART" id="SM00256">
    <property type="entry name" value="FBOX"/>
    <property type="match status" value="1"/>
</dbReference>
<keyword evidence="1" id="KW-0880">Kelch repeat</keyword>
<dbReference type="ExpressionAtlas" id="A0A178ULS2">
    <property type="expression patterns" value="baseline and differential"/>
</dbReference>
<dbReference type="Pfam" id="PF01344">
    <property type="entry name" value="Kelch_1"/>
    <property type="match status" value="1"/>
</dbReference>
<dbReference type="CDD" id="cd22152">
    <property type="entry name" value="F-box_AtAFR-like"/>
    <property type="match status" value="1"/>
</dbReference>
<dbReference type="EMBL" id="LUHQ01000005">
    <property type="protein sequence ID" value="OAO94739.1"/>
    <property type="molecule type" value="Genomic_DNA"/>
</dbReference>
<protein>
    <submittedName>
        <fullName evidence="4">(thale cress) hypothetical protein</fullName>
    </submittedName>
</protein>
<evidence type="ECO:0000259" key="3">
    <source>
        <dbReference type="PROSITE" id="PS50181"/>
    </source>
</evidence>
<reference evidence="5" key="2">
    <citation type="submission" date="2016-03" db="EMBL/GenBank/DDBJ databases">
        <title>Full-length assembly of Arabidopsis thaliana Ler reveals the complement of translocations and inversions.</title>
        <authorList>
            <person name="Zapata L."/>
            <person name="Schneeberger K."/>
            <person name="Ossowski S."/>
        </authorList>
    </citation>
    <scope>NUCLEOTIDE SEQUENCE [LARGE SCALE GENOMIC DNA]</scope>
    <source>
        <tissue evidence="5">Leaf</tissue>
    </source>
</reference>
<dbReference type="PANTHER" id="PTHR46344">
    <property type="entry name" value="OS02G0202900 PROTEIN"/>
    <property type="match status" value="1"/>
</dbReference>
<evidence type="ECO:0000256" key="1">
    <source>
        <dbReference type="ARBA" id="ARBA00022441"/>
    </source>
</evidence>
<dbReference type="EMBL" id="LR881470">
    <property type="protein sequence ID" value="CAD5332788.1"/>
    <property type="molecule type" value="Genomic_DNA"/>
</dbReference>
<dbReference type="Pfam" id="PF00646">
    <property type="entry name" value="F-box"/>
    <property type="match status" value="1"/>
</dbReference>
<proteinExistence type="predicted"/>
<dbReference type="SUPFAM" id="SSF81383">
    <property type="entry name" value="F-box domain"/>
    <property type="match status" value="1"/>
</dbReference>
<evidence type="ECO:0000313" key="6">
    <source>
        <dbReference type="Proteomes" id="UP000078284"/>
    </source>
</evidence>
<dbReference type="InterPro" id="IPR001810">
    <property type="entry name" value="F-box_dom"/>
</dbReference>
<dbReference type="Gene3D" id="2.120.10.80">
    <property type="entry name" value="Kelch-type beta propeller"/>
    <property type="match status" value="1"/>
</dbReference>
<dbReference type="InterPro" id="IPR015915">
    <property type="entry name" value="Kelch-typ_b-propeller"/>
</dbReference>
<dbReference type="Proteomes" id="UP000516314">
    <property type="component" value="Chromosome 5"/>
</dbReference>
<dbReference type="SMART" id="SM00612">
    <property type="entry name" value="Kelch"/>
    <property type="match status" value="1"/>
</dbReference>
<evidence type="ECO:0000313" key="5">
    <source>
        <dbReference type="EMBL" id="OAO94739.1"/>
    </source>
</evidence>
<keyword evidence="2" id="KW-0677">Repeat</keyword>
<sequence>MSENCNSRHFSWLMKSCLPNPSDAKSLVQIHQPSSTAANSSATIASLPDDLLLECISRVPSSSIPSLAVVCRRWSRLLHSPYFLHLRRRLGLLRHSLFAISTVDSGLFAADLQFQSEIASWKVSLAVSSRSVFVDGSYGSLSHARAAAIGPRVYVVSRNAVLRYDSWMGTLNLRSPMIFPRKKFAIAVVSGKIYVAGGGGGSEVAAAVEEYDPELNRWEVVTQSARKRYGCIGAAVDGVFYVIGGLKIGNETSRAVAARAYASSMDLFDVESRQWLRSRSVPGGGCVVAACAAVGYVYVLTSHAVELSFWRFDARRRGGNSGFGEWQRLKSPPLPAQVRLDGTVRFSCVGVEDKVAVVQVVGCIDDLLRRSGRGERGIRESLVLLYDTTDGEWRRAADLPEMIIRAACACVEW</sequence>
<dbReference type="PANTHER" id="PTHR46344:SF16">
    <property type="entry name" value="KELCH MOTIF FAMILY PROTEIN, EXPRESSED"/>
    <property type="match status" value="1"/>
</dbReference>
<evidence type="ECO:0000313" key="4">
    <source>
        <dbReference type="EMBL" id="CAD5332788.1"/>
    </source>
</evidence>
<dbReference type="SUPFAM" id="SSF117281">
    <property type="entry name" value="Kelch motif"/>
    <property type="match status" value="1"/>
</dbReference>
<organism evidence="5 6">
    <name type="scientific">Arabidopsis thaliana</name>
    <name type="common">Mouse-ear cress</name>
    <dbReference type="NCBI Taxonomy" id="3702"/>
    <lineage>
        <taxon>Eukaryota</taxon>
        <taxon>Viridiplantae</taxon>
        <taxon>Streptophyta</taxon>
        <taxon>Embryophyta</taxon>
        <taxon>Tracheophyta</taxon>
        <taxon>Spermatophyta</taxon>
        <taxon>Magnoliopsida</taxon>
        <taxon>eudicotyledons</taxon>
        <taxon>Gunneridae</taxon>
        <taxon>Pentapetalae</taxon>
        <taxon>rosids</taxon>
        <taxon>malvids</taxon>
        <taxon>Brassicales</taxon>
        <taxon>Brassicaceae</taxon>
        <taxon>Camelineae</taxon>
        <taxon>Arabidopsis</taxon>
    </lineage>
</organism>
<name>A0A178ULS2_ARATH</name>
<dbReference type="InterPro" id="IPR036047">
    <property type="entry name" value="F-box-like_dom_sf"/>
</dbReference>
<dbReference type="Gene3D" id="1.20.1280.50">
    <property type="match status" value="1"/>
</dbReference>
<dbReference type="InterPro" id="IPR006652">
    <property type="entry name" value="Kelch_1"/>
</dbReference>
<gene>
    <name evidence="5" type="ordered locus">AXX17_At5g26910</name>
    <name evidence="4" type="ORF">AT9943_LOCUS20175</name>
</gene>
<reference evidence="4 7" key="3">
    <citation type="submission" date="2020-09" db="EMBL/GenBank/DDBJ databases">
        <authorList>
            <person name="Ashkenazy H."/>
        </authorList>
    </citation>
    <scope>NUCLEOTIDE SEQUENCE [LARGE SCALE GENOMIC DNA]</scope>
    <source>
        <strain evidence="7">cv. Cdm-0</strain>
    </source>
</reference>
<accession>A0A178ULS2</accession>
<dbReference type="PROSITE" id="PS50181">
    <property type="entry name" value="FBOX"/>
    <property type="match status" value="1"/>
</dbReference>
<evidence type="ECO:0000313" key="7">
    <source>
        <dbReference type="Proteomes" id="UP000516314"/>
    </source>
</evidence>
<reference evidence="6" key="1">
    <citation type="journal article" date="2016" name="Proc. Natl. Acad. Sci. U.S.A.">
        <title>Chromosome-level assembly of Arabidopsis thaliana Ler reveals the extent of translocation and inversion polymorphisms.</title>
        <authorList>
            <person name="Zapata L."/>
            <person name="Ding J."/>
            <person name="Willing E.M."/>
            <person name="Hartwig B."/>
            <person name="Bezdan D."/>
            <person name="Jiao W.B."/>
            <person name="Patel V."/>
            <person name="Velikkakam James G."/>
            <person name="Koornneef M."/>
            <person name="Ossowski S."/>
            <person name="Schneeberger K."/>
        </authorList>
    </citation>
    <scope>NUCLEOTIDE SEQUENCE [LARGE SCALE GENOMIC DNA]</scope>
    <source>
        <strain evidence="6">cv. Landsberg erecta</strain>
    </source>
</reference>
<dbReference type="AlphaFoldDB" id="A0A178ULS2"/>